<evidence type="ECO:0000313" key="1">
    <source>
        <dbReference type="EMBL" id="MBJ6799239.1"/>
    </source>
</evidence>
<dbReference type="PANTHER" id="PTHR43591:SF110">
    <property type="entry name" value="RHODANESE DOMAIN-CONTAINING PROTEIN"/>
    <property type="match status" value="1"/>
</dbReference>
<proteinExistence type="predicted"/>
<dbReference type="PANTHER" id="PTHR43591">
    <property type="entry name" value="METHYLTRANSFERASE"/>
    <property type="match status" value="1"/>
</dbReference>
<dbReference type="Pfam" id="PF13489">
    <property type="entry name" value="Methyltransf_23"/>
    <property type="match status" value="1"/>
</dbReference>
<comment type="caution">
    <text evidence="1">The sequence shown here is derived from an EMBL/GenBank/DDBJ whole genome shotgun (WGS) entry which is preliminary data.</text>
</comment>
<evidence type="ECO:0000313" key="2">
    <source>
        <dbReference type="Proteomes" id="UP000641025"/>
    </source>
</evidence>
<keyword evidence="1" id="KW-0808">Transferase</keyword>
<gene>
    <name evidence="1" type="ORF">JFN90_03710</name>
</gene>
<accession>A0ABS0YMU2</accession>
<keyword evidence="2" id="KW-1185">Reference proteome</keyword>
<protein>
    <submittedName>
        <fullName evidence="1">Methyltransferase domain-containing protein</fullName>
    </submittedName>
</protein>
<dbReference type="InterPro" id="IPR029063">
    <property type="entry name" value="SAM-dependent_MTases_sf"/>
</dbReference>
<sequence length="231" mass="26213">MTVGTTNLHTREKWLEAALSAIPAGSRILDAGAGEQGYRRFCSHLDYVAQDFAQYDGKGDAKGLQTVVWDQSRLDIVSDITSIPEPDASFDAIMCVEVFEHLPDPLAALREFSRLLKKGGTLILTAPFCSLTHFAPYHFYSGFSRYFYRTHLDACGFEIVELVENGNYFEYLAQEVRRIPTVADLYVGKRPRLWELLSVRVVLHMLARFCRDDRGSSELLHYGCHVRGVKR</sequence>
<keyword evidence="1" id="KW-0489">Methyltransferase</keyword>
<organism evidence="1 2">
    <name type="scientific">Geomonas propionica</name>
    <dbReference type="NCBI Taxonomy" id="2798582"/>
    <lineage>
        <taxon>Bacteria</taxon>
        <taxon>Pseudomonadati</taxon>
        <taxon>Thermodesulfobacteriota</taxon>
        <taxon>Desulfuromonadia</taxon>
        <taxon>Geobacterales</taxon>
        <taxon>Geobacteraceae</taxon>
        <taxon>Geomonas</taxon>
    </lineage>
</organism>
<name>A0ABS0YMU2_9BACT</name>
<dbReference type="EMBL" id="JAEMHK010000002">
    <property type="protein sequence ID" value="MBJ6799239.1"/>
    <property type="molecule type" value="Genomic_DNA"/>
</dbReference>
<dbReference type="Gene3D" id="3.40.50.150">
    <property type="entry name" value="Vaccinia Virus protein VP39"/>
    <property type="match status" value="1"/>
</dbReference>
<reference evidence="1 2" key="1">
    <citation type="submission" date="2020-12" db="EMBL/GenBank/DDBJ databases">
        <title>Geomonas sp. Red259, isolated from paddy soil.</title>
        <authorList>
            <person name="Xu Z."/>
            <person name="Zhang Z."/>
            <person name="Masuda Y."/>
            <person name="Itoh H."/>
            <person name="Senoo K."/>
        </authorList>
    </citation>
    <scope>NUCLEOTIDE SEQUENCE [LARGE SCALE GENOMIC DNA]</scope>
    <source>
        <strain evidence="1 2">Red259</strain>
    </source>
</reference>
<dbReference type="CDD" id="cd02440">
    <property type="entry name" value="AdoMet_MTases"/>
    <property type="match status" value="1"/>
</dbReference>
<dbReference type="SUPFAM" id="SSF53335">
    <property type="entry name" value="S-adenosyl-L-methionine-dependent methyltransferases"/>
    <property type="match status" value="1"/>
</dbReference>
<dbReference type="GO" id="GO:0032259">
    <property type="term" value="P:methylation"/>
    <property type="evidence" value="ECO:0007669"/>
    <property type="project" value="UniProtKB-KW"/>
</dbReference>
<dbReference type="GO" id="GO:0008168">
    <property type="term" value="F:methyltransferase activity"/>
    <property type="evidence" value="ECO:0007669"/>
    <property type="project" value="UniProtKB-KW"/>
</dbReference>
<dbReference type="RefSeq" id="WP_199393754.1">
    <property type="nucleotide sequence ID" value="NZ_JAEMHK010000002.1"/>
</dbReference>
<dbReference type="Proteomes" id="UP000641025">
    <property type="component" value="Unassembled WGS sequence"/>
</dbReference>